<protein>
    <submittedName>
        <fullName evidence="2">Uncharacterized protein</fullName>
    </submittedName>
</protein>
<keyword evidence="3" id="KW-1185">Reference proteome</keyword>
<name>A0A5B7K410_PORTR</name>
<accession>A0A5B7K410</accession>
<gene>
    <name evidence="2" type="ORF">E2C01_100784</name>
</gene>
<organism evidence="2 3">
    <name type="scientific">Portunus trituberculatus</name>
    <name type="common">Swimming crab</name>
    <name type="synonym">Neptunus trituberculatus</name>
    <dbReference type="NCBI Taxonomy" id="210409"/>
    <lineage>
        <taxon>Eukaryota</taxon>
        <taxon>Metazoa</taxon>
        <taxon>Ecdysozoa</taxon>
        <taxon>Arthropoda</taxon>
        <taxon>Crustacea</taxon>
        <taxon>Multicrustacea</taxon>
        <taxon>Malacostraca</taxon>
        <taxon>Eumalacostraca</taxon>
        <taxon>Eucarida</taxon>
        <taxon>Decapoda</taxon>
        <taxon>Pleocyemata</taxon>
        <taxon>Brachyura</taxon>
        <taxon>Eubrachyura</taxon>
        <taxon>Portunoidea</taxon>
        <taxon>Portunidae</taxon>
        <taxon>Portuninae</taxon>
        <taxon>Portunus</taxon>
    </lineage>
</organism>
<evidence type="ECO:0000313" key="2">
    <source>
        <dbReference type="EMBL" id="MPD05062.1"/>
    </source>
</evidence>
<evidence type="ECO:0000256" key="1">
    <source>
        <dbReference type="SAM" id="MobiDB-lite"/>
    </source>
</evidence>
<comment type="caution">
    <text evidence="2">The sequence shown here is derived from an EMBL/GenBank/DDBJ whole genome shotgun (WGS) entry which is preliminary data.</text>
</comment>
<evidence type="ECO:0000313" key="3">
    <source>
        <dbReference type="Proteomes" id="UP000324222"/>
    </source>
</evidence>
<dbReference type="EMBL" id="VSRR010144209">
    <property type="protein sequence ID" value="MPD05062.1"/>
    <property type="molecule type" value="Genomic_DNA"/>
</dbReference>
<feature type="region of interest" description="Disordered" evidence="1">
    <location>
        <begin position="1"/>
        <end position="31"/>
    </location>
</feature>
<dbReference type="AlphaFoldDB" id="A0A5B7K410"/>
<proteinExistence type="predicted"/>
<sequence>MSWVCNGPNKATKHKQPREKDDQRHSQLKSRISEKLPGYRHLLLIISSGLPSLSKHWEEI</sequence>
<reference evidence="2 3" key="1">
    <citation type="submission" date="2019-05" db="EMBL/GenBank/DDBJ databases">
        <title>Another draft genome of Portunus trituberculatus and its Hox gene families provides insights of decapod evolution.</title>
        <authorList>
            <person name="Jeong J.-H."/>
            <person name="Song I."/>
            <person name="Kim S."/>
            <person name="Choi T."/>
            <person name="Kim D."/>
            <person name="Ryu S."/>
            <person name="Kim W."/>
        </authorList>
    </citation>
    <scope>NUCLEOTIDE SEQUENCE [LARGE SCALE GENOMIC DNA]</scope>
    <source>
        <tissue evidence="2">Muscle</tissue>
    </source>
</reference>
<dbReference type="Proteomes" id="UP000324222">
    <property type="component" value="Unassembled WGS sequence"/>
</dbReference>